<evidence type="ECO:0000256" key="1">
    <source>
        <dbReference type="ARBA" id="ARBA00001913"/>
    </source>
</evidence>
<dbReference type="InterPro" id="IPR016090">
    <property type="entry name" value="PLA2-like_dom"/>
</dbReference>
<evidence type="ECO:0000256" key="5">
    <source>
        <dbReference type="ARBA" id="ARBA00022723"/>
    </source>
</evidence>
<dbReference type="GO" id="GO:0006644">
    <property type="term" value="P:phospholipid metabolic process"/>
    <property type="evidence" value="ECO:0007669"/>
    <property type="project" value="InterPro"/>
</dbReference>
<evidence type="ECO:0000256" key="10">
    <source>
        <dbReference type="SAM" id="MobiDB-lite"/>
    </source>
</evidence>
<evidence type="ECO:0000256" key="6">
    <source>
        <dbReference type="ARBA" id="ARBA00022801"/>
    </source>
</evidence>
<evidence type="ECO:0000256" key="8">
    <source>
        <dbReference type="ARBA" id="ARBA00023098"/>
    </source>
</evidence>
<feature type="domain" description="Phospholipase A2-like central" evidence="12">
    <location>
        <begin position="123"/>
        <end position="217"/>
    </location>
</feature>
<protein>
    <recommendedName>
        <fullName evidence="3">phospholipase A2</fullName>
        <ecNumber evidence="3">3.1.1.4</ecNumber>
    </recommendedName>
</protein>
<evidence type="ECO:0000313" key="14">
    <source>
        <dbReference type="Proteomes" id="UP000694553"/>
    </source>
</evidence>
<dbReference type="FunFam" id="1.20.90.10:FF:000002">
    <property type="entry name" value="Phospholipase A2 group III"/>
    <property type="match status" value="1"/>
</dbReference>
<evidence type="ECO:0000259" key="12">
    <source>
        <dbReference type="Pfam" id="PF05826"/>
    </source>
</evidence>
<keyword evidence="9" id="KW-1015">Disulfide bond</keyword>
<evidence type="ECO:0000313" key="13">
    <source>
        <dbReference type="Ensembl" id="ENSCMUP00000029139.1"/>
    </source>
</evidence>
<dbReference type="GO" id="GO:0004623">
    <property type="term" value="F:phospholipase A2 activity"/>
    <property type="evidence" value="ECO:0007669"/>
    <property type="project" value="UniProtKB-EC"/>
</dbReference>
<dbReference type="PANTHER" id="PTHR12253">
    <property type="entry name" value="RH14732P"/>
    <property type="match status" value="1"/>
</dbReference>
<organism evidence="13 14">
    <name type="scientific">Corvus moneduloides</name>
    <name type="common">New Caledonian crow</name>
    <dbReference type="NCBI Taxonomy" id="1196302"/>
    <lineage>
        <taxon>Eukaryota</taxon>
        <taxon>Metazoa</taxon>
        <taxon>Chordata</taxon>
        <taxon>Craniata</taxon>
        <taxon>Vertebrata</taxon>
        <taxon>Euteleostomi</taxon>
        <taxon>Archelosauria</taxon>
        <taxon>Archosauria</taxon>
        <taxon>Dinosauria</taxon>
        <taxon>Saurischia</taxon>
        <taxon>Theropoda</taxon>
        <taxon>Coelurosauria</taxon>
        <taxon>Aves</taxon>
        <taxon>Neognathae</taxon>
        <taxon>Neoaves</taxon>
        <taxon>Telluraves</taxon>
        <taxon>Australaves</taxon>
        <taxon>Passeriformes</taxon>
        <taxon>Corvoidea</taxon>
        <taxon>Corvidae</taxon>
        <taxon>Corvus</taxon>
    </lineage>
</organism>
<feature type="signal peptide" evidence="11">
    <location>
        <begin position="1"/>
        <end position="18"/>
    </location>
</feature>
<feature type="domain" description="Phospholipase A2-like central" evidence="12">
    <location>
        <begin position="367"/>
        <end position="457"/>
    </location>
</feature>
<keyword evidence="4" id="KW-0964">Secreted</keyword>
<dbReference type="InterPro" id="IPR036444">
    <property type="entry name" value="PLipase_A2_dom_sf"/>
</dbReference>
<keyword evidence="8" id="KW-0443">Lipid metabolism</keyword>
<comment type="subcellular location">
    <subcellularLocation>
        <location evidence="2">Secreted</location>
    </subcellularLocation>
</comment>
<evidence type="ECO:0000256" key="2">
    <source>
        <dbReference type="ARBA" id="ARBA00004613"/>
    </source>
</evidence>
<dbReference type="InterPro" id="IPR033113">
    <property type="entry name" value="PLA2_histidine"/>
</dbReference>
<dbReference type="GO" id="GO:0046872">
    <property type="term" value="F:metal ion binding"/>
    <property type="evidence" value="ECO:0007669"/>
    <property type="project" value="UniProtKB-KW"/>
</dbReference>
<dbReference type="GO" id="GO:0005576">
    <property type="term" value="C:extracellular region"/>
    <property type="evidence" value="ECO:0007669"/>
    <property type="project" value="UniProtKB-SubCell"/>
</dbReference>
<keyword evidence="11" id="KW-0732">Signal</keyword>
<dbReference type="Ensembl" id="ENSCMUT00000036246.1">
    <property type="protein sequence ID" value="ENSCMUP00000029139.1"/>
    <property type="gene ID" value="ENSCMUG00000018330.1"/>
</dbReference>
<dbReference type="GO" id="GO:0050482">
    <property type="term" value="P:arachidonate secretion"/>
    <property type="evidence" value="ECO:0007669"/>
    <property type="project" value="InterPro"/>
</dbReference>
<keyword evidence="6" id="KW-0378">Hydrolase</keyword>
<dbReference type="Proteomes" id="UP000694553">
    <property type="component" value="Unassembled WGS sequence"/>
</dbReference>
<evidence type="ECO:0000256" key="7">
    <source>
        <dbReference type="ARBA" id="ARBA00022837"/>
    </source>
</evidence>
<sequence length="635" mass="69898">MWVRAALACAALCACARAWPGGAVCAREVAGVGGAWYVAFLSAGTGPVLVESVWAAPGRLHACWARRDPRLARAFRAACAHRPPAAHGAALRRALSVLWRRRAACTDPVTPGPQRRRRRGWTLPGTLWCGAGDSAGNWSELGLFRGPDRCCREHDQCWAQITALQFSYGIRNYRLHTVSHCDCDARFRRCLLAINDTVSNIIGVTFFNLLEVPCFVLEESEECVQWHWWGGCERYGVVPLARMVQQSQYHPSLPAEERGSLTVQPPDKGRNFPRTGRKQLRQQLRVKLGRRQAWRPKTAQQLQGPGTPALARNKDELTTRHPAVQWQLEPGPTTALTVSGQDLVGAEQRAGISAHPWYGSIGPSPITAQCGATPVPAVKEHRQQGPGRGCRCNKHLGKCEHQIAPHEVRYQLHNVDSRPLLHCNCTRRLARCLHRVRECSDMDVAVLADHITMDCFVLELLAACSPGRGSQHSCTTVTRAVLVPARQLKKTLRGWGPLPVSSKAKHPHWKTQAKGGTFCEQCQHLVIEHTPGVLAGGNSGSRPCGRRWRDERSPHPCCPAPRGSHDSLGSQPPAISPQGHTHPVSPQPCPGTVCLDVLQEGQVVVLGKHQQDHTLHPHCADLEQEQGLEVGWQRA</sequence>
<feature type="chain" id="PRO_5043994814" description="phospholipase A2" evidence="11">
    <location>
        <begin position="19"/>
        <end position="635"/>
    </location>
</feature>
<accession>A0A8U7NXJ5</accession>
<evidence type="ECO:0000256" key="4">
    <source>
        <dbReference type="ARBA" id="ARBA00022525"/>
    </source>
</evidence>
<dbReference type="Pfam" id="PF05826">
    <property type="entry name" value="Phospholip_A2_2"/>
    <property type="match status" value="2"/>
</dbReference>
<keyword evidence="7" id="KW-0106">Calcium</keyword>
<dbReference type="SUPFAM" id="SSF48619">
    <property type="entry name" value="Phospholipase A2, PLA2"/>
    <property type="match status" value="2"/>
</dbReference>
<gene>
    <name evidence="13" type="primary">PLA2G3</name>
</gene>
<evidence type="ECO:0000256" key="3">
    <source>
        <dbReference type="ARBA" id="ARBA00013278"/>
    </source>
</evidence>
<feature type="region of interest" description="Disordered" evidence="10">
    <location>
        <begin position="255"/>
        <end position="276"/>
    </location>
</feature>
<comment type="cofactor">
    <cofactor evidence="1">
        <name>Ca(2+)</name>
        <dbReference type="ChEBI" id="CHEBI:29108"/>
    </cofactor>
</comment>
<reference evidence="14" key="1">
    <citation type="submission" date="2019-10" db="EMBL/GenBank/DDBJ databases">
        <title>Corvus moneduloides (New Caledonian crow) genome, bCorMon1, primary haplotype.</title>
        <authorList>
            <person name="Rutz C."/>
            <person name="Fungtammasan C."/>
            <person name="Mountcastle J."/>
            <person name="Formenti G."/>
            <person name="Chow W."/>
            <person name="Howe K."/>
            <person name="Steele M.P."/>
            <person name="Fernandes J."/>
            <person name="Gilbert M.T.P."/>
            <person name="Fedrigo O."/>
            <person name="Jarvis E.D."/>
            <person name="Gemmell N."/>
        </authorList>
    </citation>
    <scope>NUCLEOTIDE SEQUENCE [LARGE SCALE GENOMIC DNA]</scope>
</reference>
<keyword evidence="5" id="KW-0479">Metal-binding</keyword>
<evidence type="ECO:0000256" key="9">
    <source>
        <dbReference type="ARBA" id="ARBA00023157"/>
    </source>
</evidence>
<dbReference type="AlphaFoldDB" id="A0A8U7NXJ5"/>
<dbReference type="EC" id="3.1.1.4" evidence="3"/>
<reference evidence="13" key="2">
    <citation type="submission" date="2025-08" db="UniProtKB">
        <authorList>
            <consortium name="Ensembl"/>
        </authorList>
    </citation>
    <scope>IDENTIFICATION</scope>
</reference>
<reference evidence="13" key="3">
    <citation type="submission" date="2025-09" db="UniProtKB">
        <authorList>
            <consortium name="Ensembl"/>
        </authorList>
    </citation>
    <scope>IDENTIFICATION</scope>
</reference>
<evidence type="ECO:0000256" key="11">
    <source>
        <dbReference type="SAM" id="SignalP"/>
    </source>
</evidence>
<feature type="region of interest" description="Disordered" evidence="10">
    <location>
        <begin position="552"/>
        <end position="587"/>
    </location>
</feature>
<dbReference type="PROSITE" id="PS00118">
    <property type="entry name" value="PA2_HIS"/>
    <property type="match status" value="1"/>
</dbReference>
<dbReference type="PROSITE" id="PS51257">
    <property type="entry name" value="PROKAR_LIPOPROTEIN"/>
    <property type="match status" value="1"/>
</dbReference>
<name>A0A8U7NXJ5_CORMO</name>
<dbReference type="Gene3D" id="1.20.90.10">
    <property type="entry name" value="Phospholipase A2 domain"/>
    <property type="match status" value="2"/>
</dbReference>
<dbReference type="CDD" id="cd04704">
    <property type="entry name" value="PLA2_bee_venom_like"/>
    <property type="match status" value="1"/>
</dbReference>
<proteinExistence type="predicted"/>
<keyword evidence="14" id="KW-1185">Reference proteome</keyword>